<feature type="region of interest" description="Disordered" evidence="2">
    <location>
        <begin position="34"/>
        <end position="112"/>
    </location>
</feature>
<evidence type="ECO:0000256" key="1">
    <source>
        <dbReference type="SAM" id="Coils"/>
    </source>
</evidence>
<evidence type="ECO:0000313" key="4">
    <source>
        <dbReference type="Proteomes" id="UP001162131"/>
    </source>
</evidence>
<protein>
    <submittedName>
        <fullName evidence="3">Uncharacterized protein</fullName>
    </submittedName>
</protein>
<dbReference type="AlphaFoldDB" id="A0AAU9K8L4"/>
<sequence>MSTRTSGRAKSAQPNKVYNPEIYALSNLIQQASNHLEQNKSKSYASKLRDRQASRKSTSRDYDRGGKSPENYLETPKNWVPPEPLQMTPSVVENGHPGHLPLQCKQDSGSDKSMKMQDRISTVNPSDISYEKLSVDKDNLLSIVRDTEPKAEFRTPSYHYISISSKNSSPERGGYISFKPKDVQYLVNLEKKLTEQRIKYKKLEQKYKELLAKNSRSEEFYENAIQKLSYELNQLKGKTEKESRESPTQKVEENPIFKILSEIESIKIRLTKIENGQRGNKGSLL</sequence>
<accession>A0AAU9K8L4</accession>
<reference evidence="3" key="1">
    <citation type="submission" date="2021-09" db="EMBL/GenBank/DDBJ databases">
        <authorList>
            <consortium name="AG Swart"/>
            <person name="Singh M."/>
            <person name="Singh A."/>
            <person name="Seah K."/>
            <person name="Emmerich C."/>
        </authorList>
    </citation>
    <scope>NUCLEOTIDE SEQUENCE</scope>
    <source>
        <strain evidence="3">ATCC30299</strain>
    </source>
</reference>
<dbReference type="EMBL" id="CAJZBQ010000047">
    <property type="protein sequence ID" value="CAG9329481.1"/>
    <property type="molecule type" value="Genomic_DNA"/>
</dbReference>
<evidence type="ECO:0000256" key="2">
    <source>
        <dbReference type="SAM" id="MobiDB-lite"/>
    </source>
</evidence>
<organism evidence="3 4">
    <name type="scientific">Blepharisma stoltei</name>
    <dbReference type="NCBI Taxonomy" id="1481888"/>
    <lineage>
        <taxon>Eukaryota</taxon>
        <taxon>Sar</taxon>
        <taxon>Alveolata</taxon>
        <taxon>Ciliophora</taxon>
        <taxon>Postciliodesmatophora</taxon>
        <taxon>Heterotrichea</taxon>
        <taxon>Heterotrichida</taxon>
        <taxon>Blepharismidae</taxon>
        <taxon>Blepharisma</taxon>
    </lineage>
</organism>
<keyword evidence="1" id="KW-0175">Coiled coil</keyword>
<keyword evidence="4" id="KW-1185">Reference proteome</keyword>
<gene>
    <name evidence="3" type="ORF">BSTOLATCC_MIC48301</name>
</gene>
<feature type="compositionally biased region" description="Basic and acidic residues" evidence="2">
    <location>
        <begin position="47"/>
        <end position="67"/>
    </location>
</feature>
<evidence type="ECO:0000313" key="3">
    <source>
        <dbReference type="EMBL" id="CAG9329481.1"/>
    </source>
</evidence>
<comment type="caution">
    <text evidence="3">The sequence shown here is derived from an EMBL/GenBank/DDBJ whole genome shotgun (WGS) entry which is preliminary data.</text>
</comment>
<feature type="compositionally biased region" description="Polar residues" evidence="2">
    <location>
        <begin position="34"/>
        <end position="44"/>
    </location>
</feature>
<feature type="coiled-coil region" evidence="1">
    <location>
        <begin position="186"/>
        <end position="245"/>
    </location>
</feature>
<dbReference type="Proteomes" id="UP001162131">
    <property type="component" value="Unassembled WGS sequence"/>
</dbReference>
<proteinExistence type="predicted"/>
<name>A0AAU9K8L4_9CILI</name>